<dbReference type="OrthoDB" id="3040927at2759"/>
<evidence type="ECO:0000313" key="1">
    <source>
        <dbReference type="EMBL" id="PBL02662.1"/>
    </source>
</evidence>
<keyword evidence="2" id="KW-1185">Reference proteome</keyword>
<gene>
    <name evidence="1" type="ORF">ARMGADRAFT_266334</name>
</gene>
<dbReference type="STRING" id="47427.A0A2H3E5H5"/>
<proteinExistence type="predicted"/>
<evidence type="ECO:0000313" key="2">
    <source>
        <dbReference type="Proteomes" id="UP000217790"/>
    </source>
</evidence>
<name>A0A2H3E5H5_ARMGA</name>
<reference evidence="2" key="1">
    <citation type="journal article" date="2017" name="Nat. Ecol. Evol.">
        <title>Genome expansion and lineage-specific genetic innovations in the forest pathogenic fungi Armillaria.</title>
        <authorList>
            <person name="Sipos G."/>
            <person name="Prasanna A.N."/>
            <person name="Walter M.C."/>
            <person name="O'Connor E."/>
            <person name="Balint B."/>
            <person name="Krizsan K."/>
            <person name="Kiss B."/>
            <person name="Hess J."/>
            <person name="Varga T."/>
            <person name="Slot J."/>
            <person name="Riley R."/>
            <person name="Boka B."/>
            <person name="Rigling D."/>
            <person name="Barry K."/>
            <person name="Lee J."/>
            <person name="Mihaltcheva S."/>
            <person name="LaButti K."/>
            <person name="Lipzen A."/>
            <person name="Waldron R."/>
            <person name="Moloney N.M."/>
            <person name="Sperisen C."/>
            <person name="Kredics L."/>
            <person name="Vagvoelgyi C."/>
            <person name="Patrignani A."/>
            <person name="Fitzpatrick D."/>
            <person name="Nagy I."/>
            <person name="Doyle S."/>
            <person name="Anderson J.B."/>
            <person name="Grigoriev I.V."/>
            <person name="Gueldener U."/>
            <person name="Muensterkoetter M."/>
            <person name="Nagy L.G."/>
        </authorList>
    </citation>
    <scope>NUCLEOTIDE SEQUENCE [LARGE SCALE GENOMIC DNA]</scope>
    <source>
        <strain evidence="2">Ar21-2</strain>
    </source>
</reference>
<dbReference type="AlphaFoldDB" id="A0A2H3E5H5"/>
<dbReference type="InParanoid" id="A0A2H3E5H5"/>
<protein>
    <submittedName>
        <fullName evidence="1">Uncharacterized protein</fullName>
    </submittedName>
</protein>
<dbReference type="EMBL" id="KZ293645">
    <property type="protein sequence ID" value="PBL02662.1"/>
    <property type="molecule type" value="Genomic_DNA"/>
</dbReference>
<sequence length="222" mass="24633">MNTFAVPPTTFGIHSIASAIKSAAHGAPTSKTTQRAHLILKNFFASWNHFAAPSLRAYILENVYDFPELEGCVDRDLMGSDRATLACLQPLAAAFGFELYLAEVEYAADALVEPQPRGTAYEFGHVGFDSDYGYKNGSDSEWQSDHASEMDGIMAYHYGSPRKYVYHSYVVDTSGMPVNVSLDLHLNNSFVINGKIDSGEPTKKRFTRDDEYVCDLTVSTYR</sequence>
<dbReference type="Proteomes" id="UP000217790">
    <property type="component" value="Unassembled WGS sequence"/>
</dbReference>
<accession>A0A2H3E5H5</accession>
<organism evidence="1 2">
    <name type="scientific">Armillaria gallica</name>
    <name type="common">Bulbous honey fungus</name>
    <name type="synonym">Armillaria bulbosa</name>
    <dbReference type="NCBI Taxonomy" id="47427"/>
    <lineage>
        <taxon>Eukaryota</taxon>
        <taxon>Fungi</taxon>
        <taxon>Dikarya</taxon>
        <taxon>Basidiomycota</taxon>
        <taxon>Agaricomycotina</taxon>
        <taxon>Agaricomycetes</taxon>
        <taxon>Agaricomycetidae</taxon>
        <taxon>Agaricales</taxon>
        <taxon>Marasmiineae</taxon>
        <taxon>Physalacriaceae</taxon>
        <taxon>Armillaria</taxon>
    </lineage>
</organism>